<evidence type="ECO:0000313" key="2">
    <source>
        <dbReference type="Proteomes" id="UP000221165"/>
    </source>
</evidence>
<dbReference type="OrthoDB" id="1872379at2759"/>
<dbReference type="RefSeq" id="XP_067916392.1">
    <property type="nucleotide sequence ID" value="XM_068071632.1"/>
</dbReference>
<dbReference type="EMBL" id="MIGC01013018">
    <property type="protein sequence ID" value="PHJ14656.1"/>
    <property type="molecule type" value="Genomic_DNA"/>
</dbReference>
<feature type="non-terminal residue" evidence="1">
    <location>
        <position position="83"/>
    </location>
</feature>
<keyword evidence="2" id="KW-1185">Reference proteome</keyword>
<gene>
    <name evidence="1" type="ORF">CSUI_011534</name>
</gene>
<evidence type="ECO:0000313" key="1">
    <source>
        <dbReference type="EMBL" id="PHJ14656.1"/>
    </source>
</evidence>
<comment type="caution">
    <text evidence="1">The sequence shown here is derived from an EMBL/GenBank/DDBJ whole genome shotgun (WGS) entry which is preliminary data.</text>
</comment>
<proteinExistence type="predicted"/>
<protein>
    <submittedName>
        <fullName evidence="1">Tetratricopeptide repeat-containing protein</fullName>
    </submittedName>
</protein>
<reference evidence="1 2" key="1">
    <citation type="journal article" date="2017" name="Int. J. Parasitol.">
        <title>The genome of the protozoan parasite Cystoisospora suis and a reverse vaccinology approach to identify vaccine candidates.</title>
        <authorList>
            <person name="Palmieri N."/>
            <person name="Shrestha A."/>
            <person name="Ruttkowski B."/>
            <person name="Beck T."/>
            <person name="Vogl C."/>
            <person name="Tomley F."/>
            <person name="Blake D.P."/>
            <person name="Joachim A."/>
        </authorList>
    </citation>
    <scope>NUCLEOTIDE SEQUENCE [LARGE SCALE GENOMIC DNA]</scope>
    <source>
        <strain evidence="1 2">Wien I</strain>
    </source>
</reference>
<dbReference type="VEuPathDB" id="ToxoDB:CSUI_011534"/>
<dbReference type="GeneID" id="94434843"/>
<accession>A0A2C6KE94</accession>
<name>A0A2C6KE94_9APIC</name>
<feature type="non-terminal residue" evidence="1">
    <location>
        <position position="1"/>
    </location>
</feature>
<organism evidence="1 2">
    <name type="scientific">Cystoisospora suis</name>
    <dbReference type="NCBI Taxonomy" id="483139"/>
    <lineage>
        <taxon>Eukaryota</taxon>
        <taxon>Sar</taxon>
        <taxon>Alveolata</taxon>
        <taxon>Apicomplexa</taxon>
        <taxon>Conoidasida</taxon>
        <taxon>Coccidia</taxon>
        <taxon>Eucoccidiorida</taxon>
        <taxon>Eimeriorina</taxon>
        <taxon>Sarcocystidae</taxon>
        <taxon>Cystoisospora</taxon>
    </lineage>
</organism>
<dbReference type="Proteomes" id="UP000221165">
    <property type="component" value="Unassembled WGS sequence"/>
</dbReference>
<dbReference type="AlphaFoldDB" id="A0A2C6KE94"/>
<sequence>LDELPHKQLCPPAVVRTQDGREQLAVPFKGTYQEFVEAIPGVLSNPKCTFFPDFAVLSTPLFARSLETWKGALSLLFDAKVVR</sequence>